<evidence type="ECO:0000313" key="3">
    <source>
        <dbReference type="EMBL" id="MDB0852426.1"/>
    </source>
</evidence>
<sequence>MNKRNKRNMEKQPQFPFAPKDFARCLNATCPRSQNCLRRTAALQDTDEHLFLKVVNPLRYPKEGEECELFRSTDKVRMAWGVTHLLDNVPYKEGSLLRNMIINHLGRSQYYRCFRKERPFAPQDQQTIRMLFRQRGISEEPSFDYYTNEFNW</sequence>
<reference evidence="1 5" key="2">
    <citation type="journal article" date="2016" name="Genome Biol. Evol.">
        <title>Extensive mobilome-driven genome diversification in mouse gut-associated Bacteroides vulgatus mpk.</title>
        <authorList>
            <person name="Lange A."/>
            <person name="Beier S."/>
            <person name="Steimle A."/>
            <person name="Autenrieth I.B."/>
            <person name="Huson D.H."/>
            <person name="Frick J.S."/>
        </authorList>
    </citation>
    <scope>NUCLEOTIDE SEQUENCE [LARGE SCALE GENOMIC DNA]</scope>
    <source>
        <strain evidence="5">mpk</strain>
        <strain evidence="1">Mpk</strain>
    </source>
</reference>
<dbReference type="GeneID" id="5301398"/>
<dbReference type="EMBL" id="JAQKEI010000015">
    <property type="protein sequence ID" value="MDB0852426.1"/>
    <property type="molecule type" value="Genomic_DNA"/>
</dbReference>
<dbReference type="Proteomes" id="UP000061587">
    <property type="component" value="Chromosome"/>
</dbReference>
<dbReference type="EMBL" id="JAKKWZ010000002">
    <property type="protein sequence ID" value="MCG0338625.1"/>
    <property type="molecule type" value="Genomic_DNA"/>
</dbReference>
<evidence type="ECO:0000313" key="5">
    <source>
        <dbReference type="Proteomes" id="UP000061587"/>
    </source>
</evidence>
<protein>
    <submittedName>
        <fullName evidence="2">DUF6078 family protein</fullName>
    </submittedName>
</protein>
<reference evidence="2" key="3">
    <citation type="submission" date="2022-01" db="EMBL/GenBank/DDBJ databases">
        <authorList>
            <person name="Mingchao X."/>
        </authorList>
    </citation>
    <scope>NUCLEOTIDE SEQUENCE</scope>
    <source>
        <strain evidence="2">Bv4372</strain>
    </source>
</reference>
<dbReference type="AlphaFoldDB" id="A0A0P0M5Z6"/>
<proteinExistence type="predicted"/>
<name>A0A0P0M5Z6_PHOVU</name>
<dbReference type="InterPro" id="IPR045724">
    <property type="entry name" value="DUF6078"/>
</dbReference>
<reference evidence="4" key="5">
    <citation type="submission" date="2023-10" db="EMBL/GenBank/DDBJ databases">
        <title>Genome of potential pathogenic bacteria in Crohn's disease.</title>
        <authorList>
            <person name="Rodriguez-Palacios A."/>
        </authorList>
    </citation>
    <scope>NUCLEOTIDE SEQUENCE</scope>
    <source>
        <strain evidence="4">CavFT-hAR107</strain>
    </source>
</reference>
<organism evidence="1 5">
    <name type="scientific">Phocaeicola vulgatus</name>
    <name type="common">Bacteroides vulgatus</name>
    <dbReference type="NCBI Taxonomy" id="821"/>
    <lineage>
        <taxon>Bacteria</taxon>
        <taxon>Pseudomonadati</taxon>
        <taxon>Bacteroidota</taxon>
        <taxon>Bacteroidia</taxon>
        <taxon>Bacteroidales</taxon>
        <taxon>Bacteroidaceae</taxon>
        <taxon>Phocaeicola</taxon>
    </lineage>
</organism>
<dbReference type="RefSeq" id="WP_224205190.1">
    <property type="nucleotide sequence ID" value="NZ_AP025232.1"/>
</dbReference>
<evidence type="ECO:0000313" key="4">
    <source>
        <dbReference type="EMBL" id="MDU0251203.1"/>
    </source>
</evidence>
<dbReference type="EMBL" id="JAWDHD010000013">
    <property type="protein sequence ID" value="MDU0251203.1"/>
    <property type="molecule type" value="Genomic_DNA"/>
</dbReference>
<accession>A0A0P0M5Z6</accession>
<reference evidence="5" key="1">
    <citation type="submission" date="2015-10" db="EMBL/GenBank/DDBJ databases">
        <title>Extensive mobilome-driven genome diversification in gut-associated Bacteroides vulgatus mpk.</title>
        <authorList>
            <person name="Beier S."/>
            <person name="Lange A."/>
            <person name="Huson D.H."/>
            <person name="Frick J.-S."/>
            <person name="Autenrieth I.B."/>
        </authorList>
    </citation>
    <scope>NUCLEOTIDE SEQUENCE [LARGE SCALE GENOMIC DNA]</scope>
    <source>
        <strain evidence="5">mpk</strain>
    </source>
</reference>
<dbReference type="Pfam" id="PF19555">
    <property type="entry name" value="DUF6078"/>
    <property type="match status" value="1"/>
</dbReference>
<evidence type="ECO:0000313" key="1">
    <source>
        <dbReference type="EMBL" id="ALK86733.1"/>
    </source>
</evidence>
<gene>
    <name evidence="1" type="ORF">BvMPK_4186</name>
    <name evidence="2" type="ORF">L4X52_01250</name>
    <name evidence="3" type="ORF">PL594_13045</name>
    <name evidence="4" type="ORF">RVY68_21730</name>
</gene>
<dbReference type="Proteomes" id="UP001181258">
    <property type="component" value="Unassembled WGS sequence"/>
</dbReference>
<reference evidence="3" key="4">
    <citation type="submission" date="2023-01" db="EMBL/GenBank/DDBJ databases">
        <title>Human gut microbiome strain richness.</title>
        <authorList>
            <person name="Chen-Liaw A."/>
        </authorList>
    </citation>
    <scope>NUCLEOTIDE SEQUENCE</scope>
    <source>
        <strain evidence="3">H9_m1001271B151109d0_201107</strain>
    </source>
</reference>
<dbReference type="Proteomes" id="UP001210999">
    <property type="component" value="Unassembled WGS sequence"/>
</dbReference>
<dbReference type="PATRIC" id="fig|821.40.peg.5020"/>
<evidence type="ECO:0000313" key="2">
    <source>
        <dbReference type="EMBL" id="MCG0338625.1"/>
    </source>
</evidence>
<dbReference type="EMBL" id="CP013020">
    <property type="protein sequence ID" value="ALK86733.1"/>
    <property type="molecule type" value="Genomic_DNA"/>
</dbReference>
<dbReference type="Proteomes" id="UP001201179">
    <property type="component" value="Unassembled WGS sequence"/>
</dbReference>